<dbReference type="InterPro" id="IPR010640">
    <property type="entry name" value="Low_temperature_requirement_A"/>
</dbReference>
<proteinExistence type="predicted"/>
<feature type="transmembrane region" description="Helical" evidence="1">
    <location>
        <begin position="279"/>
        <end position="299"/>
    </location>
</feature>
<reference evidence="2 3" key="1">
    <citation type="journal article" date="2019" name="Int. J. Syst. Evol. Microbiol.">
        <title>The Global Catalogue of Microorganisms (GCM) 10K type strain sequencing project: providing services to taxonomists for standard genome sequencing and annotation.</title>
        <authorList>
            <consortium name="The Broad Institute Genomics Platform"/>
            <consortium name="The Broad Institute Genome Sequencing Center for Infectious Disease"/>
            <person name="Wu L."/>
            <person name="Ma J."/>
        </authorList>
    </citation>
    <scope>NUCLEOTIDE SEQUENCE [LARGE SCALE GENOMIC DNA]</scope>
    <source>
        <strain evidence="2 3">JCM 14718</strain>
    </source>
</reference>
<dbReference type="RefSeq" id="WP_344314636.1">
    <property type="nucleotide sequence ID" value="NZ_BAAANY010000038.1"/>
</dbReference>
<feature type="transmembrane region" description="Helical" evidence="1">
    <location>
        <begin position="117"/>
        <end position="136"/>
    </location>
</feature>
<name>A0ABN2IW89_9ACTN</name>
<dbReference type="Pfam" id="PF06772">
    <property type="entry name" value="LtrA"/>
    <property type="match status" value="1"/>
</dbReference>
<feature type="transmembrane region" description="Helical" evidence="1">
    <location>
        <begin position="172"/>
        <end position="191"/>
    </location>
</feature>
<feature type="transmembrane region" description="Helical" evidence="1">
    <location>
        <begin position="211"/>
        <end position="232"/>
    </location>
</feature>
<keyword evidence="3" id="KW-1185">Reference proteome</keyword>
<accession>A0ABN2IW89</accession>
<feature type="transmembrane region" description="Helical" evidence="1">
    <location>
        <begin position="92"/>
        <end position="111"/>
    </location>
</feature>
<evidence type="ECO:0000313" key="2">
    <source>
        <dbReference type="EMBL" id="GAA1712940.1"/>
    </source>
</evidence>
<dbReference type="PANTHER" id="PTHR36840">
    <property type="entry name" value="BLL5714 PROTEIN"/>
    <property type="match status" value="1"/>
</dbReference>
<keyword evidence="1" id="KW-0472">Membrane</keyword>
<keyword evidence="1" id="KW-0812">Transmembrane</keyword>
<evidence type="ECO:0000256" key="1">
    <source>
        <dbReference type="SAM" id="Phobius"/>
    </source>
</evidence>
<feature type="transmembrane region" description="Helical" evidence="1">
    <location>
        <begin position="344"/>
        <end position="375"/>
    </location>
</feature>
<comment type="caution">
    <text evidence="2">The sequence shown here is derived from an EMBL/GenBank/DDBJ whole genome shotgun (WGS) entry which is preliminary data.</text>
</comment>
<dbReference type="EMBL" id="BAAANY010000038">
    <property type="protein sequence ID" value="GAA1712940.1"/>
    <property type="molecule type" value="Genomic_DNA"/>
</dbReference>
<protein>
    <submittedName>
        <fullName evidence="2">Low temperature requirement protein A</fullName>
    </submittedName>
</protein>
<dbReference type="Proteomes" id="UP001500618">
    <property type="component" value="Unassembled WGS sequence"/>
</dbReference>
<feature type="transmembrane region" description="Helical" evidence="1">
    <location>
        <begin position="59"/>
        <end position="80"/>
    </location>
</feature>
<organism evidence="2 3">
    <name type="scientific">Fodinicola feengrottensis</name>
    <dbReference type="NCBI Taxonomy" id="435914"/>
    <lineage>
        <taxon>Bacteria</taxon>
        <taxon>Bacillati</taxon>
        <taxon>Actinomycetota</taxon>
        <taxon>Actinomycetes</taxon>
        <taxon>Mycobacteriales</taxon>
        <taxon>Fodinicola</taxon>
    </lineage>
</organism>
<dbReference type="PANTHER" id="PTHR36840:SF1">
    <property type="entry name" value="BLL5714 PROTEIN"/>
    <property type="match status" value="1"/>
</dbReference>
<feature type="transmembrane region" description="Helical" evidence="1">
    <location>
        <begin position="311"/>
        <end position="332"/>
    </location>
</feature>
<evidence type="ECO:0000313" key="3">
    <source>
        <dbReference type="Proteomes" id="UP001500618"/>
    </source>
</evidence>
<gene>
    <name evidence="2" type="ORF">GCM10009765_72530</name>
</gene>
<sequence>MTAPPRPWYRPMVARRADEEHRASTPLELLFDLCFVVTVAQAAAGLHHSLSEGHVAIGVARYAAVFFAIWWAWMNFTWFASAYDTDDGIYRVTTLVQIAGGLVMAAGIARIFDHADFRVVVGGFVVMRLAMVVQWLRAASADPQRRPAARRYAAGITIAQMCWVGYQFFPAALAVPGFVFFALVELAVPIIAERASPTTWHPEHIGERYGLFTLIVLGESVAAASTAIQTGLGAGSGLVELFGLAASGLVVVFGMWWVYFDQSGKRGLDELTASMKWGYGHLAVFSAAAGLGAGLQVAVDGLRHDAHLPALTVGLAVTVPIALYLLSVWILMIGPTRRELSAQLFPVAAVLVLAGSVTPVPVTVAAVVLAALVLVRLASSR</sequence>
<keyword evidence="1" id="KW-1133">Transmembrane helix</keyword>
<feature type="transmembrane region" description="Helical" evidence="1">
    <location>
        <begin position="238"/>
        <end position="259"/>
    </location>
</feature>